<dbReference type="InterPro" id="IPR051713">
    <property type="entry name" value="T-cell_Activation_Regulation"/>
</dbReference>
<evidence type="ECO:0000256" key="10">
    <source>
        <dbReference type="ARBA" id="ARBA00023319"/>
    </source>
</evidence>
<dbReference type="STRING" id="244447.ENSCSEP00000029367"/>
<evidence type="ECO:0000256" key="6">
    <source>
        <dbReference type="ARBA" id="ARBA00023136"/>
    </source>
</evidence>
<feature type="domain" description="Ig-like" evidence="14">
    <location>
        <begin position="33"/>
        <end position="137"/>
    </location>
</feature>
<proteinExistence type="predicted"/>
<feature type="domain" description="Ig-like" evidence="14">
    <location>
        <begin position="141"/>
        <end position="232"/>
    </location>
</feature>
<dbReference type="GO" id="GO:0031295">
    <property type="term" value="P:T cell costimulation"/>
    <property type="evidence" value="ECO:0007669"/>
    <property type="project" value="TreeGrafter"/>
</dbReference>
<evidence type="ECO:0000256" key="12">
    <source>
        <dbReference type="SAM" id="Phobius"/>
    </source>
</evidence>
<name>A0A3P8WS89_CYNSE</name>
<evidence type="ECO:0000256" key="8">
    <source>
        <dbReference type="ARBA" id="ARBA00023170"/>
    </source>
</evidence>
<dbReference type="GO" id="GO:0042102">
    <property type="term" value="P:positive regulation of T cell proliferation"/>
    <property type="evidence" value="ECO:0007669"/>
    <property type="project" value="TreeGrafter"/>
</dbReference>
<dbReference type="InterPro" id="IPR003599">
    <property type="entry name" value="Ig_sub"/>
</dbReference>
<dbReference type="OMA" id="KGSYWCH"/>
<evidence type="ECO:0000256" key="3">
    <source>
        <dbReference type="ARBA" id="ARBA00022692"/>
    </source>
</evidence>
<evidence type="ECO:0000256" key="11">
    <source>
        <dbReference type="SAM" id="MobiDB-lite"/>
    </source>
</evidence>
<keyword evidence="10" id="KW-0393">Immunoglobulin domain</keyword>
<keyword evidence="8" id="KW-0675">Receptor</keyword>
<reference evidence="15" key="2">
    <citation type="submission" date="2025-08" db="UniProtKB">
        <authorList>
            <consortium name="Ensembl"/>
        </authorList>
    </citation>
    <scope>IDENTIFICATION</scope>
</reference>
<evidence type="ECO:0000256" key="9">
    <source>
        <dbReference type="ARBA" id="ARBA00023180"/>
    </source>
</evidence>
<evidence type="ECO:0000256" key="5">
    <source>
        <dbReference type="ARBA" id="ARBA00022989"/>
    </source>
</evidence>
<reference evidence="15" key="3">
    <citation type="submission" date="2025-09" db="UniProtKB">
        <authorList>
            <consortium name="Ensembl"/>
        </authorList>
    </citation>
    <scope>IDENTIFICATION</scope>
</reference>
<feature type="compositionally biased region" description="Low complexity" evidence="11">
    <location>
        <begin position="277"/>
        <end position="291"/>
    </location>
</feature>
<evidence type="ECO:0000256" key="7">
    <source>
        <dbReference type="ARBA" id="ARBA00023157"/>
    </source>
</evidence>
<comment type="subcellular location">
    <subcellularLocation>
        <location evidence="1">Cell membrane</location>
        <topology evidence="1">Single-pass type I membrane protein</topology>
    </subcellularLocation>
</comment>
<keyword evidence="9" id="KW-0325">Glycoprotein</keyword>
<dbReference type="AlphaFoldDB" id="A0A3P8WS89"/>
<dbReference type="Proteomes" id="UP000265120">
    <property type="component" value="Chromosome Z"/>
</dbReference>
<keyword evidence="16" id="KW-1185">Reference proteome</keyword>
<dbReference type="GO" id="GO:0009897">
    <property type="term" value="C:external side of plasma membrane"/>
    <property type="evidence" value="ECO:0007669"/>
    <property type="project" value="TreeGrafter"/>
</dbReference>
<dbReference type="GO" id="GO:0007166">
    <property type="term" value="P:cell surface receptor signaling pathway"/>
    <property type="evidence" value="ECO:0007669"/>
    <property type="project" value="TreeGrafter"/>
</dbReference>
<dbReference type="Ensembl" id="ENSCSET00000029768.1">
    <property type="protein sequence ID" value="ENSCSEP00000029367.1"/>
    <property type="gene ID" value="ENSCSEG00000018811.1"/>
</dbReference>
<protein>
    <submittedName>
        <fullName evidence="15">Embigin</fullName>
    </submittedName>
</protein>
<dbReference type="InterPro" id="IPR007110">
    <property type="entry name" value="Ig-like_dom"/>
</dbReference>
<dbReference type="GO" id="GO:0042130">
    <property type="term" value="P:negative regulation of T cell proliferation"/>
    <property type="evidence" value="ECO:0007669"/>
    <property type="project" value="TreeGrafter"/>
</dbReference>
<dbReference type="InterPro" id="IPR013783">
    <property type="entry name" value="Ig-like_fold"/>
</dbReference>
<dbReference type="PANTHER" id="PTHR25466">
    <property type="entry name" value="T-LYMPHOCYTE ACTIVATION ANTIGEN"/>
    <property type="match status" value="1"/>
</dbReference>
<dbReference type="RefSeq" id="XP_008334173.1">
    <property type="nucleotide sequence ID" value="XM_008335951.3"/>
</dbReference>
<keyword evidence="6 12" id="KW-0472">Membrane</keyword>
<dbReference type="CTD" id="133418"/>
<evidence type="ECO:0000256" key="13">
    <source>
        <dbReference type="SAM" id="SignalP"/>
    </source>
</evidence>
<keyword evidence="2" id="KW-1003">Cell membrane</keyword>
<dbReference type="OrthoDB" id="9932757at2759"/>
<feature type="chain" id="PRO_5018215311" evidence="13">
    <location>
        <begin position="25"/>
        <end position="307"/>
    </location>
</feature>
<keyword evidence="5 12" id="KW-1133">Transmembrane helix</keyword>
<feature type="transmembrane region" description="Helical" evidence="12">
    <location>
        <begin position="247"/>
        <end position="265"/>
    </location>
</feature>
<sequence length="307" mass="34297">MSASWERLLFPTVLLLASFRNIHTKTTGPTTPPMVPISPLPTDVRSVELKGKSHTEKVELLNPVELVLECTWSGDVNRAANLTGYWRKDGQEIENTQVTVQQQKEKYVLRRVFSIASKENLGNYSCLFENEAKVDFILAGPQIGEVRDKPIVSYVGDSVVIPCKMDETKPKPVSWNWYTVNGTEKEQIVVQPQRYEIEIKKGESKLLVHKLTEADSGLYYCEAVYAVSTTMAHVELRVITLLEPLKPFIVILVEVVLLVAAILLYERSQAKKGAAGGDNTNTDQTNTLTQGENSESAESSSVRQRKS</sequence>
<evidence type="ECO:0000256" key="2">
    <source>
        <dbReference type="ARBA" id="ARBA00022475"/>
    </source>
</evidence>
<dbReference type="KEGG" id="csem:103397620"/>
<dbReference type="InterPro" id="IPR036179">
    <property type="entry name" value="Ig-like_dom_sf"/>
</dbReference>
<keyword evidence="3 12" id="KW-0812">Transmembrane</keyword>
<evidence type="ECO:0000313" key="16">
    <source>
        <dbReference type="Proteomes" id="UP000265120"/>
    </source>
</evidence>
<dbReference type="PANTHER" id="PTHR25466:SF14">
    <property type="entry name" value="BUTYROPHILIN SUBFAMILY 2 MEMBER A2-LIKE-RELATED"/>
    <property type="match status" value="1"/>
</dbReference>
<evidence type="ECO:0000256" key="4">
    <source>
        <dbReference type="ARBA" id="ARBA00022729"/>
    </source>
</evidence>
<accession>A0A3P8WS89</accession>
<organism evidence="15 16">
    <name type="scientific">Cynoglossus semilaevis</name>
    <name type="common">Tongue sole</name>
    <dbReference type="NCBI Taxonomy" id="244447"/>
    <lineage>
        <taxon>Eukaryota</taxon>
        <taxon>Metazoa</taxon>
        <taxon>Chordata</taxon>
        <taxon>Craniata</taxon>
        <taxon>Vertebrata</taxon>
        <taxon>Euteleostomi</taxon>
        <taxon>Actinopterygii</taxon>
        <taxon>Neopterygii</taxon>
        <taxon>Teleostei</taxon>
        <taxon>Neoteleostei</taxon>
        <taxon>Acanthomorphata</taxon>
        <taxon>Carangaria</taxon>
        <taxon>Pleuronectiformes</taxon>
        <taxon>Pleuronectoidei</taxon>
        <taxon>Cynoglossidae</taxon>
        <taxon>Cynoglossinae</taxon>
        <taxon>Cynoglossus</taxon>
    </lineage>
</organism>
<evidence type="ECO:0000259" key="14">
    <source>
        <dbReference type="PROSITE" id="PS50835"/>
    </source>
</evidence>
<dbReference type="PROSITE" id="PS50835">
    <property type="entry name" value="IG_LIKE"/>
    <property type="match status" value="2"/>
</dbReference>
<dbReference type="SUPFAM" id="SSF48726">
    <property type="entry name" value="Immunoglobulin"/>
    <property type="match status" value="2"/>
</dbReference>
<dbReference type="GeneTree" id="ENSGT00940000158944"/>
<dbReference type="SMART" id="SM00409">
    <property type="entry name" value="IG"/>
    <property type="match status" value="1"/>
</dbReference>
<reference evidence="15 16" key="1">
    <citation type="journal article" date="2014" name="Nat. Genet.">
        <title>Whole-genome sequence of a flatfish provides insights into ZW sex chromosome evolution and adaptation to a benthic lifestyle.</title>
        <authorList>
            <person name="Chen S."/>
            <person name="Zhang G."/>
            <person name="Shao C."/>
            <person name="Huang Q."/>
            <person name="Liu G."/>
            <person name="Zhang P."/>
            <person name="Song W."/>
            <person name="An N."/>
            <person name="Chalopin D."/>
            <person name="Volff J.N."/>
            <person name="Hong Y."/>
            <person name="Li Q."/>
            <person name="Sha Z."/>
            <person name="Zhou H."/>
            <person name="Xie M."/>
            <person name="Yu Q."/>
            <person name="Liu Y."/>
            <person name="Xiang H."/>
            <person name="Wang N."/>
            <person name="Wu K."/>
            <person name="Yang C."/>
            <person name="Zhou Q."/>
            <person name="Liao X."/>
            <person name="Yang L."/>
            <person name="Hu Q."/>
            <person name="Zhang J."/>
            <person name="Meng L."/>
            <person name="Jin L."/>
            <person name="Tian Y."/>
            <person name="Lian J."/>
            <person name="Yang J."/>
            <person name="Miao G."/>
            <person name="Liu S."/>
            <person name="Liang Z."/>
            <person name="Yan F."/>
            <person name="Li Y."/>
            <person name="Sun B."/>
            <person name="Zhang H."/>
            <person name="Zhang J."/>
            <person name="Zhu Y."/>
            <person name="Du M."/>
            <person name="Zhao Y."/>
            <person name="Schartl M."/>
            <person name="Tang Q."/>
            <person name="Wang J."/>
        </authorList>
    </citation>
    <scope>NUCLEOTIDE SEQUENCE</scope>
</reference>
<dbReference type="GO" id="GO:0006955">
    <property type="term" value="P:immune response"/>
    <property type="evidence" value="ECO:0007669"/>
    <property type="project" value="TreeGrafter"/>
</dbReference>
<dbReference type="GO" id="GO:0071222">
    <property type="term" value="P:cellular response to lipopolysaccharide"/>
    <property type="evidence" value="ECO:0007669"/>
    <property type="project" value="TreeGrafter"/>
</dbReference>
<feature type="compositionally biased region" description="Polar residues" evidence="11">
    <location>
        <begin position="292"/>
        <end position="307"/>
    </location>
</feature>
<evidence type="ECO:0000256" key="1">
    <source>
        <dbReference type="ARBA" id="ARBA00004251"/>
    </source>
</evidence>
<dbReference type="Pfam" id="PF13927">
    <property type="entry name" value="Ig_3"/>
    <property type="match status" value="1"/>
</dbReference>
<feature type="region of interest" description="Disordered" evidence="11">
    <location>
        <begin position="272"/>
        <end position="307"/>
    </location>
</feature>
<evidence type="ECO:0000313" key="15">
    <source>
        <dbReference type="Ensembl" id="ENSCSEP00000029367.1"/>
    </source>
</evidence>
<feature type="signal peptide" evidence="13">
    <location>
        <begin position="1"/>
        <end position="24"/>
    </location>
</feature>
<keyword evidence="4 13" id="KW-0732">Signal</keyword>
<dbReference type="GeneID" id="103397620"/>
<dbReference type="Gene3D" id="2.60.40.10">
    <property type="entry name" value="Immunoglobulins"/>
    <property type="match status" value="2"/>
</dbReference>
<dbReference type="InParanoid" id="A0A3P8WS89"/>
<keyword evidence="7" id="KW-1015">Disulfide bond</keyword>